<accession>A0A8J7CMC5</accession>
<protein>
    <submittedName>
        <fullName evidence="7">Efflux RND transporter periplasmic adaptor subunit</fullName>
    </submittedName>
</protein>
<comment type="similarity">
    <text evidence="2">Belongs to the membrane fusion protein (MFP) (TC 8.A.1) family.</text>
</comment>
<evidence type="ECO:0000256" key="5">
    <source>
        <dbReference type="SAM" id="SignalP"/>
    </source>
</evidence>
<keyword evidence="3 4" id="KW-0175">Coiled coil</keyword>
<keyword evidence="5" id="KW-0732">Signal</keyword>
<dbReference type="NCBIfam" id="TIGR01730">
    <property type="entry name" value="RND_mfp"/>
    <property type="match status" value="1"/>
</dbReference>
<dbReference type="PANTHER" id="PTHR32347">
    <property type="entry name" value="EFFLUX SYSTEM COMPONENT YKNX-RELATED"/>
    <property type="match status" value="1"/>
</dbReference>
<feature type="coiled-coil region" evidence="4">
    <location>
        <begin position="99"/>
        <end position="212"/>
    </location>
</feature>
<dbReference type="Gene3D" id="2.40.30.170">
    <property type="match status" value="1"/>
</dbReference>
<dbReference type="GO" id="GO:0022857">
    <property type="term" value="F:transmembrane transporter activity"/>
    <property type="evidence" value="ECO:0007669"/>
    <property type="project" value="InterPro"/>
</dbReference>
<dbReference type="GO" id="GO:0030313">
    <property type="term" value="C:cell envelope"/>
    <property type="evidence" value="ECO:0007669"/>
    <property type="project" value="UniProtKB-SubCell"/>
</dbReference>
<dbReference type="InterPro" id="IPR006143">
    <property type="entry name" value="RND_pump_MFP"/>
</dbReference>
<evidence type="ECO:0000313" key="8">
    <source>
        <dbReference type="Proteomes" id="UP000648239"/>
    </source>
</evidence>
<dbReference type="Gene3D" id="2.40.420.20">
    <property type="match status" value="1"/>
</dbReference>
<evidence type="ECO:0000256" key="1">
    <source>
        <dbReference type="ARBA" id="ARBA00004196"/>
    </source>
</evidence>
<evidence type="ECO:0000256" key="2">
    <source>
        <dbReference type="ARBA" id="ARBA00009477"/>
    </source>
</evidence>
<evidence type="ECO:0000256" key="4">
    <source>
        <dbReference type="SAM" id="Coils"/>
    </source>
</evidence>
<dbReference type="InterPro" id="IPR058792">
    <property type="entry name" value="Beta-barrel_RND_2"/>
</dbReference>
<name>A0A8J7CMC5_9BACT</name>
<dbReference type="Pfam" id="PF25954">
    <property type="entry name" value="Beta-barrel_RND_2"/>
    <property type="match status" value="1"/>
</dbReference>
<evidence type="ECO:0000259" key="6">
    <source>
        <dbReference type="Pfam" id="PF25954"/>
    </source>
</evidence>
<comment type="caution">
    <text evidence="7">The sequence shown here is derived from an EMBL/GenBank/DDBJ whole genome shotgun (WGS) entry which is preliminary data.</text>
</comment>
<feature type="domain" description="CusB-like beta-barrel" evidence="6">
    <location>
        <begin position="260"/>
        <end position="338"/>
    </location>
</feature>
<organism evidence="7 8">
    <name type="scientific">Candidatus Polarisedimenticola svalbardensis</name>
    <dbReference type="NCBI Taxonomy" id="2886004"/>
    <lineage>
        <taxon>Bacteria</taxon>
        <taxon>Pseudomonadati</taxon>
        <taxon>Acidobacteriota</taxon>
        <taxon>Candidatus Polarisedimenticolia</taxon>
        <taxon>Candidatus Polarisedimenticolales</taxon>
        <taxon>Candidatus Polarisedimenticolaceae</taxon>
        <taxon>Candidatus Polarisedimenticola</taxon>
    </lineage>
</organism>
<dbReference type="Proteomes" id="UP000648239">
    <property type="component" value="Unassembled WGS sequence"/>
</dbReference>
<sequence length="407" mass="45205">MSRRRSAALIAVALLGALLAAWAVQAALFDTRSDWTEVELAPFVRRIEASGELRSANSISVGPPQIRRMWRFTVTSMAQEGKAIEQGQPLVGFDAQDPMERLEVKSSNLETARKEYEKTELETLERLEALILEQVELKAKRTQLSRKLDVPEEQRSRLELEKLKLQAALAEREIALTEKRIDVQRRNREARVQAARQRVATLEKEVGRIQADVGRMAVPAPRSGFVVHVTNWRGEKVEVGQSIYYGQELLEIADLDQMELAAEIAEPDAGRVAVGQQAEIVLDAAPDRTFTGSIRQLGRLFRTKSWESPTMVFDAVITIDEPDAELMRPGMAASVTILSPSEGDVIQVPESVILETGSGPRIMARRGKGKSKSIPVVLGERYEGKVVVRQGLEAGDRFRVASEAFSP</sequence>
<dbReference type="EMBL" id="JACXWD010000071">
    <property type="protein sequence ID" value="MBD3869268.1"/>
    <property type="molecule type" value="Genomic_DNA"/>
</dbReference>
<dbReference type="AlphaFoldDB" id="A0A8J7CMC5"/>
<feature type="chain" id="PRO_5035262945" evidence="5">
    <location>
        <begin position="27"/>
        <end position="407"/>
    </location>
</feature>
<dbReference type="InterPro" id="IPR050465">
    <property type="entry name" value="UPF0194_transport"/>
</dbReference>
<comment type="subcellular location">
    <subcellularLocation>
        <location evidence="1">Cell envelope</location>
    </subcellularLocation>
</comment>
<proteinExistence type="inferred from homology"/>
<evidence type="ECO:0000256" key="3">
    <source>
        <dbReference type="ARBA" id="ARBA00023054"/>
    </source>
</evidence>
<gene>
    <name evidence="7" type="ORF">IFK94_14200</name>
</gene>
<dbReference type="GO" id="GO:0016020">
    <property type="term" value="C:membrane"/>
    <property type="evidence" value="ECO:0007669"/>
    <property type="project" value="InterPro"/>
</dbReference>
<reference evidence="7 8" key="1">
    <citation type="submission" date="2020-08" db="EMBL/GenBank/DDBJ databases">
        <title>Acidobacteriota in marine sediments use diverse sulfur dissimilation pathways.</title>
        <authorList>
            <person name="Wasmund K."/>
        </authorList>
    </citation>
    <scope>NUCLEOTIDE SEQUENCE [LARGE SCALE GENOMIC DNA]</scope>
    <source>
        <strain evidence="7">MAG AM4</strain>
    </source>
</reference>
<evidence type="ECO:0000313" key="7">
    <source>
        <dbReference type="EMBL" id="MBD3869268.1"/>
    </source>
</evidence>
<dbReference type="PANTHER" id="PTHR32347:SF23">
    <property type="entry name" value="BLL5650 PROTEIN"/>
    <property type="match status" value="1"/>
</dbReference>
<feature type="signal peptide" evidence="5">
    <location>
        <begin position="1"/>
        <end position="26"/>
    </location>
</feature>